<organism evidence="2 3">
    <name type="scientific">Hominifimenecus microfluidus</name>
    <dbReference type="NCBI Taxonomy" id="2885348"/>
    <lineage>
        <taxon>Bacteria</taxon>
        <taxon>Bacillati</taxon>
        <taxon>Bacillota</taxon>
        <taxon>Clostridia</taxon>
        <taxon>Lachnospirales</taxon>
        <taxon>Lachnospiraceae</taxon>
        <taxon>Hominifimenecus</taxon>
    </lineage>
</organism>
<dbReference type="RefSeq" id="WP_308453632.1">
    <property type="nucleotide sequence ID" value="NZ_JAJEQR010000022.1"/>
</dbReference>
<evidence type="ECO:0000313" key="2">
    <source>
        <dbReference type="EMBL" id="MCC2231112.1"/>
    </source>
</evidence>
<evidence type="ECO:0000313" key="3">
    <source>
        <dbReference type="Proteomes" id="UP001198182"/>
    </source>
</evidence>
<comment type="caution">
    <text evidence="2">The sequence shown here is derived from an EMBL/GenBank/DDBJ whole genome shotgun (WGS) entry which is preliminary data.</text>
</comment>
<sequence>MVQNVLIRVFDRDLSYLGQVDDYQALIYRRKWTSCGEFEITLGYRCPLLQVNRFIMLDEDPKRSGFIEYVQYDDEKETYTAKGFSLIKLLETRITIPPTGKAYQKYKGTPAEVMQQLVASNAIVPEDSRRVLPNLVLGSRPPSGEKITYETRYNVLAEDIRAIANSHSLGTEIELNWKDRKLEFVVRQGVNHTAGQVTQPRVIFSDAYDNISEQIYTQDISSERNVGYVAGRGEGEERKIVMVDLAGASGFDLKEVFIDARDVDEDEDEETLLRERGMAKLAAMRAANSYDFTVLNGQTLQYLRDWDLGDLVTVMSDGMNTMIDERVLEVEEVYDTSGVQITPTVGEPEKTLQEKLSNSSNGTYVGDSAGSGNSGKTTYTYVQELPSGIWTITHNLGRMPSVSIVDSAGTLVHGNVDYISNNVIQVTFSGEFSGRAYLN</sequence>
<protein>
    <submittedName>
        <fullName evidence="2">Siphovirus ReqiPepy6 Gp37-like family protein</fullName>
    </submittedName>
</protein>
<gene>
    <name evidence="2" type="ORF">LKD81_08890</name>
</gene>
<dbReference type="AlphaFoldDB" id="A0AAE3JFU3"/>
<dbReference type="Proteomes" id="UP001198182">
    <property type="component" value="Unassembled WGS sequence"/>
</dbReference>
<keyword evidence="3" id="KW-1185">Reference proteome</keyword>
<feature type="domain" description="Gp28/Gp37-like" evidence="1">
    <location>
        <begin position="7"/>
        <end position="347"/>
    </location>
</feature>
<dbReference type="EMBL" id="JAJEQR010000022">
    <property type="protein sequence ID" value="MCC2231112.1"/>
    <property type="molecule type" value="Genomic_DNA"/>
</dbReference>
<accession>A0AAE3JFU3</accession>
<evidence type="ECO:0000259" key="1">
    <source>
        <dbReference type="Pfam" id="PF14594"/>
    </source>
</evidence>
<reference evidence="2" key="1">
    <citation type="submission" date="2021-10" db="EMBL/GenBank/DDBJ databases">
        <title>Anaerobic single-cell dispensing facilitates the cultivation of human gut bacteria.</title>
        <authorList>
            <person name="Afrizal A."/>
        </authorList>
    </citation>
    <scope>NUCLEOTIDE SEQUENCE</scope>
    <source>
        <strain evidence="2">CLA-AA-H215</strain>
    </source>
</reference>
<dbReference type="Pfam" id="PF14594">
    <property type="entry name" value="Sipho_Gp37"/>
    <property type="match status" value="1"/>
</dbReference>
<proteinExistence type="predicted"/>
<dbReference type="InterPro" id="IPR029432">
    <property type="entry name" value="Gp28/Gp37-like_dom"/>
</dbReference>
<name>A0AAE3JFU3_9FIRM</name>